<protein>
    <submittedName>
        <fullName evidence="2">Uncharacterized protein</fullName>
    </submittedName>
</protein>
<comment type="caution">
    <text evidence="2">The sequence shown here is derived from an EMBL/GenBank/DDBJ whole genome shotgun (WGS) entry which is preliminary data.</text>
</comment>
<gene>
    <name evidence="2" type="ORF">FACUT_1428</name>
</gene>
<dbReference type="AlphaFoldDB" id="A0A8H4NT60"/>
<feature type="region of interest" description="Disordered" evidence="1">
    <location>
        <begin position="166"/>
        <end position="185"/>
    </location>
</feature>
<dbReference type="Proteomes" id="UP000536711">
    <property type="component" value="Unassembled WGS sequence"/>
</dbReference>
<proteinExistence type="predicted"/>
<feature type="region of interest" description="Disordered" evidence="1">
    <location>
        <begin position="350"/>
        <end position="373"/>
    </location>
</feature>
<evidence type="ECO:0000256" key="1">
    <source>
        <dbReference type="SAM" id="MobiDB-lite"/>
    </source>
</evidence>
<evidence type="ECO:0000313" key="2">
    <source>
        <dbReference type="EMBL" id="KAF4443371.1"/>
    </source>
</evidence>
<name>A0A8H4NT60_9HYPO</name>
<sequence length="448" mass="51001">MPVPKTDEEIMADWSPQEWEFHDWTEKNTDNILATMRQGAEWNAYQKFMKQAWPDPDVLEKYEEWAYNWHRRFFVRNKYHMNTEDFIEMVSQTNFLDTKKVERVFRVIYIYPKPFVAIGEANFGGVFTGYGFTPMTDFLEPKYTDSDPDVVGNIILAMNIHVPHSPPSSRVSSSSTNSLDPGSGPGLSVSTTFSYSFSTSASSQPNSPLWPESRNNTGANTPNSTISNEDFQTLRGVGMRFNNGPSSVFNTILRKKSYVRTTIPYAMKQTEASMGATSDPASHKFVFVQIGLLWSYTGDWEKVRDGNPNDDKRGRWNPTGYAVVVRLSPKGTPGEVYVLHHPNAKPKLKKFEDDYTGNRKSHKNKKKAGKRGPFLKHYVPGHPHPKSNSSFWIAKIADSIQDMGFYKREFVFDVISSEEPQIVNAKIWDYGLDGPTLIPVREPEDIDS</sequence>
<feature type="compositionally biased region" description="Low complexity" evidence="1">
    <location>
        <begin position="166"/>
        <end position="175"/>
    </location>
</feature>
<feature type="region of interest" description="Disordered" evidence="1">
    <location>
        <begin position="201"/>
        <end position="228"/>
    </location>
</feature>
<dbReference type="EMBL" id="JAADJF010000031">
    <property type="protein sequence ID" value="KAF4443371.1"/>
    <property type="molecule type" value="Genomic_DNA"/>
</dbReference>
<evidence type="ECO:0000313" key="3">
    <source>
        <dbReference type="Proteomes" id="UP000536711"/>
    </source>
</evidence>
<organism evidence="2 3">
    <name type="scientific">Fusarium acutatum</name>
    <dbReference type="NCBI Taxonomy" id="78861"/>
    <lineage>
        <taxon>Eukaryota</taxon>
        <taxon>Fungi</taxon>
        <taxon>Dikarya</taxon>
        <taxon>Ascomycota</taxon>
        <taxon>Pezizomycotina</taxon>
        <taxon>Sordariomycetes</taxon>
        <taxon>Hypocreomycetidae</taxon>
        <taxon>Hypocreales</taxon>
        <taxon>Nectriaceae</taxon>
        <taxon>Fusarium</taxon>
        <taxon>Fusarium fujikuroi species complex</taxon>
    </lineage>
</organism>
<feature type="compositionally biased region" description="Polar residues" evidence="1">
    <location>
        <begin position="213"/>
        <end position="228"/>
    </location>
</feature>
<reference evidence="2 3" key="1">
    <citation type="submission" date="2020-01" db="EMBL/GenBank/DDBJ databases">
        <title>Identification and distribution of gene clusters putatively required for synthesis of sphingolipid metabolism inhibitors in phylogenetically diverse species of the filamentous fungus Fusarium.</title>
        <authorList>
            <person name="Kim H.-S."/>
            <person name="Busman M."/>
            <person name="Brown D.W."/>
            <person name="Divon H."/>
            <person name="Uhlig S."/>
            <person name="Proctor R.H."/>
        </authorList>
    </citation>
    <scope>NUCLEOTIDE SEQUENCE [LARGE SCALE GENOMIC DNA]</scope>
    <source>
        <strain evidence="2 3">NRRL 13308</strain>
    </source>
</reference>
<feature type="compositionally biased region" description="Basic residues" evidence="1">
    <location>
        <begin position="359"/>
        <end position="373"/>
    </location>
</feature>
<dbReference type="OrthoDB" id="5430299at2759"/>
<accession>A0A8H4NT60</accession>
<keyword evidence="3" id="KW-1185">Reference proteome</keyword>